<dbReference type="InterPro" id="IPR039361">
    <property type="entry name" value="Cyclin"/>
</dbReference>
<dbReference type="Pfam" id="PF00134">
    <property type="entry name" value="Cyclin_N"/>
    <property type="match status" value="1"/>
</dbReference>
<evidence type="ECO:0000259" key="5">
    <source>
        <dbReference type="SMART" id="SM00385"/>
    </source>
</evidence>
<keyword evidence="8" id="KW-1185">Reference proteome</keyword>
<feature type="domain" description="Cyclin-like" evidence="5">
    <location>
        <begin position="306"/>
        <end position="390"/>
    </location>
</feature>
<dbReference type="OrthoDB" id="5590282at2759"/>
<dbReference type="InterPro" id="IPR013763">
    <property type="entry name" value="Cyclin-like_dom"/>
</dbReference>
<evidence type="ECO:0000256" key="2">
    <source>
        <dbReference type="ARBA" id="ARBA00023127"/>
    </source>
</evidence>
<keyword evidence="3" id="KW-0131">Cell cycle</keyword>
<dbReference type="AlphaFoldDB" id="A0A507FFS4"/>
<dbReference type="SMART" id="SM00385">
    <property type="entry name" value="CYCLIN"/>
    <property type="match status" value="2"/>
</dbReference>
<evidence type="ECO:0000256" key="1">
    <source>
        <dbReference type="ARBA" id="ARBA00022618"/>
    </source>
</evidence>
<dbReference type="CDD" id="cd20568">
    <property type="entry name" value="CYCLIN_CLBs_yeast_rpt1"/>
    <property type="match status" value="1"/>
</dbReference>
<evidence type="ECO:0000313" key="8">
    <source>
        <dbReference type="Proteomes" id="UP000320333"/>
    </source>
</evidence>
<evidence type="ECO:0000256" key="4">
    <source>
        <dbReference type="RuleBase" id="RU000383"/>
    </source>
</evidence>
<feature type="domain" description="Cyclin C-terminal" evidence="6">
    <location>
        <begin position="399"/>
        <end position="513"/>
    </location>
</feature>
<dbReference type="InterPro" id="IPR004367">
    <property type="entry name" value="Cyclin_C-dom"/>
</dbReference>
<feature type="domain" description="Cyclin-like" evidence="5">
    <location>
        <begin position="403"/>
        <end position="484"/>
    </location>
</feature>
<dbReference type="GO" id="GO:0051301">
    <property type="term" value="P:cell division"/>
    <property type="evidence" value="ECO:0007669"/>
    <property type="project" value="UniProtKB-KW"/>
</dbReference>
<evidence type="ECO:0000256" key="3">
    <source>
        <dbReference type="ARBA" id="ARBA00023306"/>
    </source>
</evidence>
<comment type="caution">
    <text evidence="7">The sequence shown here is derived from an EMBL/GenBank/DDBJ whole genome shotgun (WGS) entry which is preliminary data.</text>
</comment>
<keyword evidence="2 4" id="KW-0195">Cyclin</keyword>
<dbReference type="FunFam" id="1.10.472.10:FF:000001">
    <property type="entry name" value="G2/mitotic-specific cyclin"/>
    <property type="match status" value="1"/>
</dbReference>
<organism evidence="7 8">
    <name type="scientific">Chytriomyces confervae</name>
    <dbReference type="NCBI Taxonomy" id="246404"/>
    <lineage>
        <taxon>Eukaryota</taxon>
        <taxon>Fungi</taxon>
        <taxon>Fungi incertae sedis</taxon>
        <taxon>Chytridiomycota</taxon>
        <taxon>Chytridiomycota incertae sedis</taxon>
        <taxon>Chytridiomycetes</taxon>
        <taxon>Chytridiales</taxon>
        <taxon>Chytriomycetaceae</taxon>
        <taxon>Chytriomyces</taxon>
    </lineage>
</organism>
<dbReference type="PROSITE" id="PS00292">
    <property type="entry name" value="CYCLINS"/>
    <property type="match status" value="1"/>
</dbReference>
<reference evidence="7 8" key="1">
    <citation type="journal article" date="2019" name="Sci. Rep.">
        <title>Comparative genomics of chytrid fungi reveal insights into the obligate biotrophic and pathogenic lifestyle of Synchytrium endobioticum.</title>
        <authorList>
            <person name="van de Vossenberg B.T.L.H."/>
            <person name="Warris S."/>
            <person name="Nguyen H.D.T."/>
            <person name="van Gent-Pelzer M.P.E."/>
            <person name="Joly D.L."/>
            <person name="van de Geest H.C."/>
            <person name="Bonants P.J.M."/>
            <person name="Smith D.S."/>
            <person name="Levesque C.A."/>
            <person name="van der Lee T.A.J."/>
        </authorList>
    </citation>
    <scope>NUCLEOTIDE SEQUENCE [LARGE SCALE GENOMIC DNA]</scope>
    <source>
        <strain evidence="7 8">CBS 675.73</strain>
    </source>
</reference>
<evidence type="ECO:0000313" key="7">
    <source>
        <dbReference type="EMBL" id="TPX74595.1"/>
    </source>
</evidence>
<keyword evidence="1" id="KW-0132">Cell division</keyword>
<name>A0A507FFS4_9FUNG</name>
<proteinExistence type="inferred from homology"/>
<dbReference type="CDD" id="cd20512">
    <property type="entry name" value="CYCLIN_CLBs_yeast_rpt2"/>
    <property type="match status" value="1"/>
</dbReference>
<dbReference type="Gene3D" id="1.10.472.10">
    <property type="entry name" value="Cyclin-like"/>
    <property type="match status" value="2"/>
</dbReference>
<dbReference type="PANTHER" id="PTHR10177">
    <property type="entry name" value="CYCLINS"/>
    <property type="match status" value="1"/>
</dbReference>
<dbReference type="EMBL" id="QEAP01000117">
    <property type="protein sequence ID" value="TPX74595.1"/>
    <property type="molecule type" value="Genomic_DNA"/>
</dbReference>
<dbReference type="SUPFAM" id="SSF47954">
    <property type="entry name" value="Cyclin-like"/>
    <property type="match status" value="2"/>
</dbReference>
<accession>A0A507FFS4</accession>
<dbReference type="SMART" id="SM01332">
    <property type="entry name" value="Cyclin_C"/>
    <property type="match status" value="1"/>
</dbReference>
<dbReference type="Pfam" id="PF02984">
    <property type="entry name" value="Cyclin_C"/>
    <property type="match status" value="1"/>
</dbReference>
<protein>
    <submittedName>
        <fullName evidence="7">Uncharacterized protein</fullName>
    </submittedName>
</protein>
<dbReference type="InterPro" id="IPR036915">
    <property type="entry name" value="Cyclin-like_sf"/>
</dbReference>
<gene>
    <name evidence="7" type="ORF">CcCBS67573_g04117</name>
</gene>
<sequence>MAPAWLPHVSDHATLVYNNHEWLHRCIHLSASPLYRISPNAYILSQQIQTRRAAAALAKNMDQENVHHAATLGGKIAAKAVASKVSTAGLKASTLNAAVDGKIAAGKPTAVAKKPLAVVHQVQVQPNNTKIVKSTRTRSQSAKKNSVETAKVAAKASAVHAEIAKGAKADLVKVVKKPSTATTEDDKTVKPAAVAAKNKVVIKSSPKTRAAKAAAASREQTSETGVELVQEKAEQVQQAPMMLAPVYPEGVDDLDAEDACDPMMLSEYVVEIFEYMKKLEVESMPNPNYMESQKELKWSMRDILIDWLIDIHNKFRLLPETLYLTVNIIDRFLSLRVVSLVKLQLVGITSMFIAAKYEEVIAPSIKNFIYMADNGYTDEEIQRAERYVLSVLEFNLQYPSSMSFLRRCSKAENYNIQTRTLAKYLMEISLVDHRFLDVLPSHVAAAGLFLARRMLEQGEWDSNLAFYSGYSEEEIQPVCVMMLEYLNKPCKHEAFFKKYASKKFMKASVFVKEWMIKNT</sequence>
<dbReference type="Proteomes" id="UP000320333">
    <property type="component" value="Unassembled WGS sequence"/>
</dbReference>
<comment type="similarity">
    <text evidence="4">Belongs to the cyclin family.</text>
</comment>
<dbReference type="InterPro" id="IPR006671">
    <property type="entry name" value="Cyclin_N"/>
</dbReference>
<dbReference type="InterPro" id="IPR048258">
    <property type="entry name" value="Cyclins_cyclin-box"/>
</dbReference>
<dbReference type="STRING" id="246404.A0A507FFS4"/>
<evidence type="ECO:0000259" key="6">
    <source>
        <dbReference type="SMART" id="SM01332"/>
    </source>
</evidence>